<dbReference type="InParanoid" id="A0A0H2RLK6"/>
<dbReference type="EMBL" id="KQ086274">
    <property type="protein sequence ID" value="KLO05716.1"/>
    <property type="molecule type" value="Genomic_DNA"/>
</dbReference>
<reference evidence="1 2" key="1">
    <citation type="submission" date="2015-04" db="EMBL/GenBank/DDBJ databases">
        <title>Complete genome sequence of Schizopora paradoxa KUC8140, a cosmopolitan wood degrader in East Asia.</title>
        <authorList>
            <consortium name="DOE Joint Genome Institute"/>
            <person name="Min B."/>
            <person name="Park H."/>
            <person name="Jang Y."/>
            <person name="Kim J.-J."/>
            <person name="Kim K.H."/>
            <person name="Pangilinan J."/>
            <person name="Lipzen A."/>
            <person name="Riley R."/>
            <person name="Grigoriev I.V."/>
            <person name="Spatafora J.W."/>
            <person name="Choi I.-G."/>
        </authorList>
    </citation>
    <scope>NUCLEOTIDE SEQUENCE [LARGE SCALE GENOMIC DNA]</scope>
    <source>
        <strain evidence="1 2">KUC8140</strain>
    </source>
</reference>
<dbReference type="Proteomes" id="UP000053477">
    <property type="component" value="Unassembled WGS sequence"/>
</dbReference>
<evidence type="ECO:0000313" key="1">
    <source>
        <dbReference type="EMBL" id="KLO05716.1"/>
    </source>
</evidence>
<proteinExistence type="predicted"/>
<accession>A0A0H2RLK6</accession>
<name>A0A0H2RLK6_9AGAM</name>
<evidence type="ECO:0000313" key="2">
    <source>
        <dbReference type="Proteomes" id="UP000053477"/>
    </source>
</evidence>
<protein>
    <submittedName>
        <fullName evidence="1">Uncharacterized protein</fullName>
    </submittedName>
</protein>
<gene>
    <name evidence="1" type="ORF">SCHPADRAFT_1002747</name>
</gene>
<keyword evidence="2" id="KW-1185">Reference proteome</keyword>
<dbReference type="AlphaFoldDB" id="A0A0H2RLK6"/>
<organism evidence="1 2">
    <name type="scientific">Schizopora paradoxa</name>
    <dbReference type="NCBI Taxonomy" id="27342"/>
    <lineage>
        <taxon>Eukaryota</taxon>
        <taxon>Fungi</taxon>
        <taxon>Dikarya</taxon>
        <taxon>Basidiomycota</taxon>
        <taxon>Agaricomycotina</taxon>
        <taxon>Agaricomycetes</taxon>
        <taxon>Hymenochaetales</taxon>
        <taxon>Schizoporaceae</taxon>
        <taxon>Schizopora</taxon>
    </lineage>
</organism>
<sequence>MITAKALMKDFHKHKVPFVRPESSSARETVFDVEGVAAKLTLKHNLFEHGIERMYDDDPSLYDEFGPLRIKNHGRNWRGEAFVTLAHEGKHLLQETFFYANKDESFYICNPDGSQYYLKWDGTEWYVPPPKSEPPVVEAVKEEEENCDSLVKMEVKKEAN</sequence>